<comment type="caution">
    <text evidence="4">The sequence shown here is derived from an EMBL/GenBank/DDBJ whole genome shotgun (WGS) entry which is preliminary data.</text>
</comment>
<organism evidence="4 5">
    <name type="scientific">Diplocloster agilis</name>
    <dbReference type="NCBI Taxonomy" id="2850323"/>
    <lineage>
        <taxon>Bacteria</taxon>
        <taxon>Bacillati</taxon>
        <taxon>Bacillota</taxon>
        <taxon>Clostridia</taxon>
        <taxon>Lachnospirales</taxon>
        <taxon>Lachnospiraceae</taxon>
        <taxon>Diplocloster</taxon>
    </lineage>
</organism>
<keyword evidence="5" id="KW-1185">Reference proteome</keyword>
<proteinExistence type="inferred from homology"/>
<keyword evidence="2 4" id="KW-0808">Transferase</keyword>
<gene>
    <name evidence="4" type="ORF">KTH89_24490</name>
</gene>
<evidence type="ECO:0000259" key="3">
    <source>
        <dbReference type="Pfam" id="PF01648"/>
    </source>
</evidence>
<reference evidence="4" key="1">
    <citation type="submission" date="2021-06" db="EMBL/GenBank/DDBJ databases">
        <title>Description of novel taxa of the family Lachnospiraceae.</title>
        <authorList>
            <person name="Chaplin A.V."/>
            <person name="Sokolova S.R."/>
            <person name="Pikina A.P."/>
            <person name="Korzhanova M."/>
            <person name="Belova V."/>
            <person name="Korostin D."/>
            <person name="Efimov B.A."/>
        </authorList>
    </citation>
    <scope>NUCLEOTIDE SEQUENCE</scope>
    <source>
        <strain evidence="4">ASD5720</strain>
    </source>
</reference>
<dbReference type="Pfam" id="PF01648">
    <property type="entry name" value="ACPS"/>
    <property type="match status" value="1"/>
</dbReference>
<dbReference type="GO" id="GO:0000287">
    <property type="term" value="F:magnesium ion binding"/>
    <property type="evidence" value="ECO:0007669"/>
    <property type="project" value="InterPro"/>
</dbReference>
<dbReference type="Proteomes" id="UP000712157">
    <property type="component" value="Unassembled WGS sequence"/>
</dbReference>
<dbReference type="InterPro" id="IPR050559">
    <property type="entry name" value="P-Pant_transferase_sf"/>
</dbReference>
<dbReference type="PANTHER" id="PTHR12215:SF10">
    <property type="entry name" value="L-AMINOADIPATE-SEMIALDEHYDE DEHYDROGENASE-PHOSPHOPANTETHEINYL TRANSFERASE"/>
    <property type="match status" value="1"/>
</dbReference>
<dbReference type="GO" id="GO:0019878">
    <property type="term" value="P:lysine biosynthetic process via aminoadipic acid"/>
    <property type="evidence" value="ECO:0007669"/>
    <property type="project" value="TreeGrafter"/>
</dbReference>
<protein>
    <submittedName>
        <fullName evidence="4">4'-phosphopantetheinyl transferase superfamily protein</fullName>
    </submittedName>
</protein>
<dbReference type="SUPFAM" id="SSF56214">
    <property type="entry name" value="4'-phosphopantetheinyl transferase"/>
    <property type="match status" value="2"/>
</dbReference>
<accession>A0A949K2F7</accession>
<dbReference type="AlphaFoldDB" id="A0A949K2F7"/>
<dbReference type="RefSeq" id="WP_238723441.1">
    <property type="nucleotide sequence ID" value="NZ_JAHQCW010000077.1"/>
</dbReference>
<dbReference type="InterPro" id="IPR037143">
    <property type="entry name" value="4-PPantetheinyl_Trfase_dom_sf"/>
</dbReference>
<evidence type="ECO:0000256" key="2">
    <source>
        <dbReference type="ARBA" id="ARBA00022679"/>
    </source>
</evidence>
<feature type="domain" description="4'-phosphopantetheinyl transferase" evidence="3">
    <location>
        <begin position="125"/>
        <end position="224"/>
    </location>
</feature>
<evidence type="ECO:0000256" key="1">
    <source>
        <dbReference type="ARBA" id="ARBA00010990"/>
    </source>
</evidence>
<evidence type="ECO:0000313" key="4">
    <source>
        <dbReference type="EMBL" id="MBU9739700.1"/>
    </source>
</evidence>
<sequence length="243" mass="27207">MKEVKIYLMRVDLLDLNDERFWESVSEERRAKAQRIRTEEGQRLSLGAGLLLEYGVRAWNPGYVGKVRTRQNEFGKPEVVMDMDGGFLEDGKAGGGREGAGLRRMCISLTHSGSVAGCAVADVEVGLDIEKVKGYDGKVAGRFFQDEERQFVEGKGKADRGAAFCEQWVLKESFVKAVGMGFHLPIEEFTVHRGEKIWVEQSAVEGEFEFRLERLDREYQMAVCTKGAADISVTWVELADVIG</sequence>
<dbReference type="InterPro" id="IPR008278">
    <property type="entry name" value="4-PPantetheinyl_Trfase_dom"/>
</dbReference>
<dbReference type="GO" id="GO:0008897">
    <property type="term" value="F:holo-[acyl-carrier-protein] synthase activity"/>
    <property type="evidence" value="ECO:0007669"/>
    <property type="project" value="InterPro"/>
</dbReference>
<evidence type="ECO:0000313" key="5">
    <source>
        <dbReference type="Proteomes" id="UP000712157"/>
    </source>
</evidence>
<comment type="similarity">
    <text evidence="1">Belongs to the P-Pant transferase superfamily. Gsp/Sfp/HetI/AcpT family.</text>
</comment>
<name>A0A949K2F7_9FIRM</name>
<dbReference type="GO" id="GO:0005829">
    <property type="term" value="C:cytosol"/>
    <property type="evidence" value="ECO:0007669"/>
    <property type="project" value="TreeGrafter"/>
</dbReference>
<dbReference type="EMBL" id="JAHQCW010000077">
    <property type="protein sequence ID" value="MBU9739700.1"/>
    <property type="molecule type" value="Genomic_DNA"/>
</dbReference>
<dbReference type="PANTHER" id="PTHR12215">
    <property type="entry name" value="PHOSPHOPANTETHEINE TRANSFERASE"/>
    <property type="match status" value="1"/>
</dbReference>
<dbReference type="Gene3D" id="3.90.470.20">
    <property type="entry name" value="4'-phosphopantetheinyl transferase domain"/>
    <property type="match status" value="1"/>
</dbReference>